<evidence type="ECO:0000259" key="5">
    <source>
        <dbReference type="Pfam" id="PF25990"/>
    </source>
</evidence>
<protein>
    <submittedName>
        <fullName evidence="6">HlyD family secretion protein</fullName>
    </submittedName>
</protein>
<dbReference type="SUPFAM" id="SSF111369">
    <property type="entry name" value="HlyD-like secretion proteins"/>
    <property type="match status" value="3"/>
</dbReference>
<dbReference type="PRINTS" id="PR01490">
    <property type="entry name" value="RTXTOXIND"/>
</dbReference>
<evidence type="ECO:0000313" key="6">
    <source>
        <dbReference type="EMBL" id="SMB89904.1"/>
    </source>
</evidence>
<evidence type="ECO:0000259" key="4">
    <source>
        <dbReference type="Pfam" id="PF25881"/>
    </source>
</evidence>
<dbReference type="InterPro" id="IPR058636">
    <property type="entry name" value="Beta-barrel_YknX"/>
</dbReference>
<proteinExistence type="predicted"/>
<dbReference type="AlphaFoldDB" id="A0A1W1VAB2"/>
<evidence type="ECO:0000313" key="7">
    <source>
        <dbReference type="Proteomes" id="UP000192569"/>
    </source>
</evidence>
<dbReference type="Gene3D" id="2.40.30.170">
    <property type="match status" value="1"/>
</dbReference>
<dbReference type="OrthoDB" id="250565at2"/>
<dbReference type="PROSITE" id="PS51257">
    <property type="entry name" value="PROKAR_LIPOPROTEIN"/>
    <property type="match status" value="1"/>
</dbReference>
<reference evidence="6 7" key="1">
    <citation type="submission" date="2017-04" db="EMBL/GenBank/DDBJ databases">
        <authorList>
            <person name="Afonso C.L."/>
            <person name="Miller P.J."/>
            <person name="Scott M.A."/>
            <person name="Spackman E."/>
            <person name="Goraichik I."/>
            <person name="Dimitrov K.M."/>
            <person name="Suarez D.L."/>
            <person name="Swayne D.E."/>
        </authorList>
    </citation>
    <scope>NUCLEOTIDE SEQUENCE [LARGE SCALE GENOMIC DNA]</scope>
    <source>
        <strain evidence="6 7">ToBE</strain>
    </source>
</reference>
<dbReference type="GO" id="GO:0015562">
    <property type="term" value="F:efflux transmembrane transporter activity"/>
    <property type="evidence" value="ECO:0007669"/>
    <property type="project" value="InterPro"/>
</dbReference>
<evidence type="ECO:0000256" key="1">
    <source>
        <dbReference type="ARBA" id="ARBA00004196"/>
    </source>
</evidence>
<dbReference type="Proteomes" id="UP000192569">
    <property type="component" value="Chromosome I"/>
</dbReference>
<feature type="coiled-coil region" evidence="3">
    <location>
        <begin position="73"/>
        <end position="107"/>
    </location>
</feature>
<feature type="coiled-coil region" evidence="3">
    <location>
        <begin position="135"/>
        <end position="165"/>
    </location>
</feature>
<feature type="domain" description="YknX-like beta-barrel" evidence="5">
    <location>
        <begin position="302"/>
        <end position="381"/>
    </location>
</feature>
<dbReference type="EMBL" id="LT838272">
    <property type="protein sequence ID" value="SMB89904.1"/>
    <property type="molecule type" value="Genomic_DNA"/>
</dbReference>
<keyword evidence="2 3" id="KW-0175">Coiled coil</keyword>
<dbReference type="RefSeq" id="WP_084663218.1">
    <property type="nucleotide sequence ID" value="NZ_LT838272.1"/>
</dbReference>
<organism evidence="6 7">
    <name type="scientific">Thermanaeromonas toyohensis ToBE</name>
    <dbReference type="NCBI Taxonomy" id="698762"/>
    <lineage>
        <taxon>Bacteria</taxon>
        <taxon>Bacillati</taxon>
        <taxon>Bacillota</taxon>
        <taxon>Clostridia</taxon>
        <taxon>Neomoorellales</taxon>
        <taxon>Neomoorellaceae</taxon>
        <taxon>Thermanaeromonas</taxon>
    </lineage>
</organism>
<dbReference type="Pfam" id="PF25990">
    <property type="entry name" value="Beta-barrel_YknX"/>
    <property type="match status" value="1"/>
</dbReference>
<feature type="coiled-coil region" evidence="3">
    <location>
        <begin position="240"/>
        <end position="267"/>
    </location>
</feature>
<dbReference type="InterPro" id="IPR050465">
    <property type="entry name" value="UPF0194_transport"/>
</dbReference>
<accession>A0A1W1VAB2</accession>
<dbReference type="Pfam" id="PF25881">
    <property type="entry name" value="HH_YBHG"/>
    <property type="match status" value="1"/>
</dbReference>
<dbReference type="PANTHER" id="PTHR32347">
    <property type="entry name" value="EFFLUX SYSTEM COMPONENT YKNX-RELATED"/>
    <property type="match status" value="1"/>
</dbReference>
<dbReference type="Gene3D" id="2.40.50.100">
    <property type="match status" value="2"/>
</dbReference>
<dbReference type="Gene3D" id="1.10.287.470">
    <property type="entry name" value="Helix hairpin bin"/>
    <property type="match status" value="2"/>
</dbReference>
<dbReference type="GO" id="GO:0030313">
    <property type="term" value="C:cell envelope"/>
    <property type="evidence" value="ECO:0007669"/>
    <property type="project" value="UniProtKB-SubCell"/>
</dbReference>
<gene>
    <name evidence="6" type="ORF">SAMN00808754_0225</name>
</gene>
<feature type="domain" description="YbhG-like alpha-helical hairpin" evidence="4">
    <location>
        <begin position="105"/>
        <end position="228"/>
    </location>
</feature>
<evidence type="ECO:0000256" key="3">
    <source>
        <dbReference type="SAM" id="Coils"/>
    </source>
</evidence>
<sequence>MREKFSQVLSLLVISFLIITGCGKQQETLLKVDGIVEAEEVDVAAKIPGRLQAIKAREGDLVRAGEILAYIEIKELKEKEKQAQAAVEAARAQYEKAQNALLLQEKASEADLQAARAALSQAMSQYDKVKKGPRAQQVEQARAKLDQAKAALEVAEKSYQRTKQLFESGAVSQQMLDEVKAKYEAARQEMLYAEEGLSLLEEGTQEEDIRAAAAAVQQAQAALLKAEAGKMQDLIARNAVQMAEADLKRAEAVLAEVRSSLEEAAIKAPCNGIIVSKYVDEGEIVAAGMPLFTIQQPDKNWVNVKVKETQLGRIKEGQEVSVTSPAFPGKTFSGWVESIRPKPDYAIQRATNERGDKDIISYNVKVRLDNPEFKAGMSVTVDFQPKQEEK</sequence>
<name>A0A1W1VAB2_9FIRM</name>
<dbReference type="InterPro" id="IPR059052">
    <property type="entry name" value="HH_YbhG-like"/>
</dbReference>
<keyword evidence="7" id="KW-1185">Reference proteome</keyword>
<comment type="subcellular location">
    <subcellularLocation>
        <location evidence="1">Cell envelope</location>
    </subcellularLocation>
</comment>
<evidence type="ECO:0000256" key="2">
    <source>
        <dbReference type="ARBA" id="ARBA00023054"/>
    </source>
</evidence>
<dbReference type="STRING" id="698762.SAMN00808754_0225"/>